<evidence type="ECO:0000313" key="2">
    <source>
        <dbReference type="EMBL" id="KAF2462183.1"/>
    </source>
</evidence>
<feature type="region of interest" description="Disordered" evidence="1">
    <location>
        <begin position="1"/>
        <end position="108"/>
    </location>
</feature>
<dbReference type="EMBL" id="MU001670">
    <property type="protein sequence ID" value="KAF2462183.1"/>
    <property type="molecule type" value="Genomic_DNA"/>
</dbReference>
<proteinExistence type="predicted"/>
<accession>A0A6A6PFN7</accession>
<dbReference type="OrthoDB" id="3913483at2759"/>
<dbReference type="AlphaFoldDB" id="A0A6A6PFN7"/>
<reference evidence="2" key="1">
    <citation type="journal article" date="2020" name="Stud. Mycol.">
        <title>101 Dothideomycetes genomes: a test case for predicting lifestyles and emergence of pathogens.</title>
        <authorList>
            <person name="Haridas S."/>
            <person name="Albert R."/>
            <person name="Binder M."/>
            <person name="Bloem J."/>
            <person name="Labutti K."/>
            <person name="Salamov A."/>
            <person name="Andreopoulos B."/>
            <person name="Baker S."/>
            <person name="Barry K."/>
            <person name="Bills G."/>
            <person name="Bluhm B."/>
            <person name="Cannon C."/>
            <person name="Castanera R."/>
            <person name="Culley D."/>
            <person name="Daum C."/>
            <person name="Ezra D."/>
            <person name="Gonzalez J."/>
            <person name="Henrissat B."/>
            <person name="Kuo A."/>
            <person name="Liang C."/>
            <person name="Lipzen A."/>
            <person name="Lutzoni F."/>
            <person name="Magnuson J."/>
            <person name="Mondo S."/>
            <person name="Nolan M."/>
            <person name="Ohm R."/>
            <person name="Pangilinan J."/>
            <person name="Park H.-J."/>
            <person name="Ramirez L."/>
            <person name="Alfaro M."/>
            <person name="Sun H."/>
            <person name="Tritt A."/>
            <person name="Yoshinaga Y."/>
            <person name="Zwiers L.-H."/>
            <person name="Turgeon B."/>
            <person name="Goodwin S."/>
            <person name="Spatafora J."/>
            <person name="Crous P."/>
            <person name="Grigoriev I."/>
        </authorList>
    </citation>
    <scope>NUCLEOTIDE SEQUENCE</scope>
    <source>
        <strain evidence="2">ATCC 16933</strain>
    </source>
</reference>
<keyword evidence="3" id="KW-1185">Reference proteome</keyword>
<name>A0A6A6PFN7_9PEZI</name>
<organism evidence="2 3">
    <name type="scientific">Lineolata rhizophorae</name>
    <dbReference type="NCBI Taxonomy" id="578093"/>
    <lineage>
        <taxon>Eukaryota</taxon>
        <taxon>Fungi</taxon>
        <taxon>Dikarya</taxon>
        <taxon>Ascomycota</taxon>
        <taxon>Pezizomycotina</taxon>
        <taxon>Dothideomycetes</taxon>
        <taxon>Dothideomycetes incertae sedis</taxon>
        <taxon>Lineolatales</taxon>
        <taxon>Lineolataceae</taxon>
        <taxon>Lineolata</taxon>
    </lineage>
</organism>
<evidence type="ECO:0000256" key="1">
    <source>
        <dbReference type="SAM" id="MobiDB-lite"/>
    </source>
</evidence>
<dbReference type="Proteomes" id="UP000799766">
    <property type="component" value="Unassembled WGS sequence"/>
</dbReference>
<feature type="compositionally biased region" description="Polar residues" evidence="1">
    <location>
        <begin position="21"/>
        <end position="48"/>
    </location>
</feature>
<protein>
    <submittedName>
        <fullName evidence="2">Uncharacterized protein</fullName>
    </submittedName>
</protein>
<evidence type="ECO:0000313" key="3">
    <source>
        <dbReference type="Proteomes" id="UP000799766"/>
    </source>
</evidence>
<gene>
    <name evidence="2" type="ORF">BDY21DRAFT_8633</name>
</gene>
<sequence>MTSKEDIINERQANLPLPEQPRTSSDWNSANEKTVNVGSGGVNSSATESAFREPSSGNSAVRADAEELKTHTAGADVARTAKDDLGGLPNDAVAREAKNKQGTVDTTK</sequence>